<evidence type="ECO:0000313" key="1">
    <source>
        <dbReference type="EMBL" id="QFZ26226.1"/>
    </source>
</evidence>
<protein>
    <submittedName>
        <fullName evidence="1">L-aspartate decarboxylase</fullName>
    </submittedName>
</protein>
<name>A0ACD0WFU2_CLALS</name>
<gene>
    <name evidence="1" type="ORF">EJF14_20124</name>
</gene>
<proteinExistence type="predicted"/>
<dbReference type="Proteomes" id="UP000326582">
    <property type="component" value="Chromosome 2"/>
</dbReference>
<sequence>MKTFKPRPSFSDPTVYYSLSQVSFPMISSDLETDRVQELDQLLSLIHPRIVDYVASADANSEKFQANSLGSFHEPSELKKIFTSEEGIFERGLKNDHDSLFHHIDNVLKYSVNTWNPGFLDKLYASNNPIGVISDIILSVLNTNSHVYTVSPVLSVLENYMGRKYARLFYSNHQDTCGGLTFSGGSWSNITAMQIARSIKYPETKLHGNGNFKFAVYASKHCHYSIEKAAILLGIGSKSVFKVDINSDGTMNTRSLEETIQKSISEGYTPLFINTTAGTTVFGSYDDIQAASAIAKKFNVWLHVDGSWGGNVIFSEVHKKKLKGSEFADSITTNPHKMLGTPNTCSFLLLPDVKTFQTANSLAAPYLFHGRENDEENMDLADGTMGCGRRADAFKFYLTWLYYGYDGLQQRVDHAFRIVEYFVQSITNVPGFTLVDEHPQCLQVCFYYRPEGYEGDDMTNITRFISRTLHSQGRYLMDFSPNPTKDEKGEFFRVVFNSPILTDKIIDDLVASIVSVGAAYQKKMGQSKN</sequence>
<evidence type="ECO:0000313" key="2">
    <source>
        <dbReference type="Proteomes" id="UP000326582"/>
    </source>
</evidence>
<accession>A0ACD0WFU2</accession>
<keyword evidence="2" id="KW-1185">Reference proteome</keyword>
<dbReference type="EMBL" id="CP038485">
    <property type="protein sequence ID" value="QFZ26226.1"/>
    <property type="molecule type" value="Genomic_DNA"/>
</dbReference>
<organism evidence="1 2">
    <name type="scientific">Clavispora lusitaniae</name>
    <name type="common">Candida lusitaniae</name>
    <dbReference type="NCBI Taxonomy" id="36911"/>
    <lineage>
        <taxon>Eukaryota</taxon>
        <taxon>Fungi</taxon>
        <taxon>Dikarya</taxon>
        <taxon>Ascomycota</taxon>
        <taxon>Saccharomycotina</taxon>
        <taxon>Pichiomycetes</taxon>
        <taxon>Metschnikowiaceae</taxon>
        <taxon>Clavispora</taxon>
    </lineage>
</organism>
<reference evidence="2" key="1">
    <citation type="journal article" date="2019" name="MBio">
        <title>Comparative genomics for the elucidation of multidrug resistance (MDR) in Candida lusitaniae.</title>
        <authorList>
            <person name="Kannan A."/>
            <person name="Asner S.A."/>
            <person name="Trachsel E."/>
            <person name="Kelly S."/>
            <person name="Parker J."/>
            <person name="Sanglard D."/>
        </authorList>
    </citation>
    <scope>NUCLEOTIDE SEQUENCE [LARGE SCALE GENOMIC DNA]</scope>
    <source>
        <strain evidence="2">P1</strain>
    </source>
</reference>